<dbReference type="SUPFAM" id="SSF69322">
    <property type="entry name" value="Tricorn protease domain 2"/>
    <property type="match status" value="1"/>
</dbReference>
<evidence type="ECO:0008006" key="4">
    <source>
        <dbReference type="Google" id="ProtNLM"/>
    </source>
</evidence>
<dbReference type="HOGENOM" id="CLU_773213_0_0_0"/>
<sequence length="332" mass="34466" precursor="true">MRRTLIAALALPLLLAACTGTEETPPNLRLVVADVSGTTVRAYNPTTGAQTATRASDAPVVSLIDDGTGTRVLETRTTGVRRIDAALTPGGAFTALTPAPCLVRARASESRDLLAVLSACTGELQRLALYRADGTLVWQATLPPPTPTTAEATRFAVTDGSTVTVARPNLTGGSDVLRITDGTPATLFSTDATINDLAVYRRTLYAATNSDVRPVNVDAAPALGAAVLSGKASRLFTGLNLLAAWNVDSGRLTFWNGTAGTSTPLDRTFTDLRDLTLASDGYAYVLTGTDVTRLDTYSLTGTTGGTPTVIIGGLSDARALSWVIPPDTATTP</sequence>
<keyword evidence="1" id="KW-0732">Signal</keyword>
<organism evidence="2 3">
    <name type="scientific">Deinococcus maricopensis (strain DSM 21211 / LMG 22137 / NRRL B-23946 / LB-34)</name>
    <dbReference type="NCBI Taxonomy" id="709986"/>
    <lineage>
        <taxon>Bacteria</taxon>
        <taxon>Thermotogati</taxon>
        <taxon>Deinococcota</taxon>
        <taxon>Deinococci</taxon>
        <taxon>Deinococcales</taxon>
        <taxon>Deinococcaceae</taxon>
        <taxon>Deinococcus</taxon>
    </lineage>
</organism>
<dbReference type="EMBL" id="CP002454">
    <property type="protein sequence ID" value="ADV68727.1"/>
    <property type="molecule type" value="Genomic_DNA"/>
</dbReference>
<protein>
    <recommendedName>
        <fullName evidence="4">Lipoprotein</fullName>
    </recommendedName>
</protein>
<evidence type="ECO:0000256" key="1">
    <source>
        <dbReference type="SAM" id="SignalP"/>
    </source>
</evidence>
<dbReference type="Proteomes" id="UP000008635">
    <property type="component" value="Chromosome"/>
</dbReference>
<evidence type="ECO:0000313" key="2">
    <source>
        <dbReference type="EMBL" id="ADV68727.1"/>
    </source>
</evidence>
<feature type="signal peptide" evidence="1">
    <location>
        <begin position="1"/>
        <end position="22"/>
    </location>
</feature>
<feature type="chain" id="PRO_5003232413" description="Lipoprotein" evidence="1">
    <location>
        <begin position="23"/>
        <end position="332"/>
    </location>
</feature>
<gene>
    <name evidence="2" type="ordered locus">Deima_3098</name>
</gene>
<accession>E8UC66</accession>
<reference evidence="2 3" key="1">
    <citation type="journal article" date="2011" name="Stand. Genomic Sci.">
        <title>Complete genome sequence of Deinococcus maricopensis type strain (LB-34).</title>
        <authorList>
            <person name="Pukall R."/>
            <person name="Zeytun A."/>
            <person name="Lucas S."/>
            <person name="Lapidus A."/>
            <person name="Hammon N."/>
            <person name="Deshpande S."/>
            <person name="Nolan M."/>
            <person name="Cheng J.F."/>
            <person name="Pitluck S."/>
            <person name="Liolios K."/>
            <person name="Pagani I."/>
            <person name="Mikhailova N."/>
            <person name="Ivanova N."/>
            <person name="Mavromatis K."/>
            <person name="Pati A."/>
            <person name="Tapia R."/>
            <person name="Han C."/>
            <person name="Goodwin L."/>
            <person name="Chen A."/>
            <person name="Palaniappan K."/>
            <person name="Land M."/>
            <person name="Hauser L."/>
            <person name="Chang Y.J."/>
            <person name="Jeffries C.D."/>
            <person name="Brambilla E.M."/>
            <person name="Rohde M."/>
            <person name="Goker M."/>
            <person name="Detter J.C."/>
            <person name="Woyke T."/>
            <person name="Bristow J."/>
            <person name="Eisen J.A."/>
            <person name="Markowitz V."/>
            <person name="Hugenholtz P."/>
            <person name="Kyrpides N.C."/>
            <person name="Klenk H.P."/>
        </authorList>
    </citation>
    <scope>NUCLEOTIDE SEQUENCE [LARGE SCALE GENOMIC DNA]</scope>
    <source>
        <strain evidence="3">DSM 21211 / LMG 22137 / NRRL B-23946 / LB-34</strain>
    </source>
</reference>
<dbReference type="RefSeq" id="WP_013558230.1">
    <property type="nucleotide sequence ID" value="NC_014958.1"/>
</dbReference>
<dbReference type="OrthoDB" id="74041at2"/>
<dbReference type="KEGG" id="dmr:Deima_3098"/>
<reference evidence="3" key="2">
    <citation type="submission" date="2011-01" db="EMBL/GenBank/DDBJ databases">
        <title>The complete genome of Deinococcus maricopensis DSM 21211.</title>
        <authorList>
            <consortium name="US DOE Joint Genome Institute (JGI-PGF)"/>
            <person name="Lucas S."/>
            <person name="Copeland A."/>
            <person name="Lapidus A."/>
            <person name="Goodwin L."/>
            <person name="Pitluck S."/>
            <person name="Kyrpides N."/>
            <person name="Mavromatis K."/>
            <person name="Pagani I."/>
            <person name="Ivanova N."/>
            <person name="Ovchinnikova G."/>
            <person name="Zeytun A."/>
            <person name="Detter J.C."/>
            <person name="Han C."/>
            <person name="Land M."/>
            <person name="Hauser L."/>
            <person name="Markowitz V."/>
            <person name="Cheng J.-F."/>
            <person name="Hugenholtz P."/>
            <person name="Woyke T."/>
            <person name="Wu D."/>
            <person name="Pukall R."/>
            <person name="Gehrich-Schroeter G."/>
            <person name="Brambilla E."/>
            <person name="Klenk H.-P."/>
            <person name="Eisen J.A."/>
        </authorList>
    </citation>
    <scope>NUCLEOTIDE SEQUENCE [LARGE SCALE GENOMIC DNA]</scope>
    <source>
        <strain evidence="3">DSM 21211 / LMG 22137 / NRRL B-23946 / LB-34</strain>
    </source>
</reference>
<dbReference type="PROSITE" id="PS51257">
    <property type="entry name" value="PROKAR_LIPOPROTEIN"/>
    <property type="match status" value="1"/>
</dbReference>
<evidence type="ECO:0000313" key="3">
    <source>
        <dbReference type="Proteomes" id="UP000008635"/>
    </source>
</evidence>
<name>E8UC66_DEIML</name>
<dbReference type="AlphaFoldDB" id="E8UC66"/>
<proteinExistence type="predicted"/>
<keyword evidence="3" id="KW-1185">Reference proteome</keyword>
<dbReference type="STRING" id="709986.Deima_3098"/>